<keyword evidence="3" id="KW-1133">Transmembrane helix</keyword>
<gene>
    <name evidence="7" type="ORF">IPOD504_LOCUS11356</name>
</gene>
<feature type="domain" description="Ig-like" evidence="6">
    <location>
        <begin position="238"/>
        <end position="333"/>
    </location>
</feature>
<evidence type="ECO:0000256" key="1">
    <source>
        <dbReference type="ARBA" id="ARBA00004167"/>
    </source>
</evidence>
<dbReference type="SMART" id="SM00406">
    <property type="entry name" value="IGv"/>
    <property type="match status" value="1"/>
</dbReference>
<dbReference type="PROSITE" id="PS50835">
    <property type="entry name" value="IG_LIKE"/>
    <property type="match status" value="3"/>
</dbReference>
<dbReference type="InterPro" id="IPR013783">
    <property type="entry name" value="Ig-like_fold"/>
</dbReference>
<dbReference type="Gene3D" id="2.60.40.10">
    <property type="entry name" value="Immunoglobulins"/>
    <property type="match status" value="3"/>
</dbReference>
<dbReference type="InterPro" id="IPR003599">
    <property type="entry name" value="Ig_sub"/>
</dbReference>
<dbReference type="SMART" id="SM00408">
    <property type="entry name" value="IGc2"/>
    <property type="match status" value="3"/>
</dbReference>
<evidence type="ECO:0000256" key="2">
    <source>
        <dbReference type="ARBA" id="ARBA00022692"/>
    </source>
</evidence>
<dbReference type="Pfam" id="PF07686">
    <property type="entry name" value="V-set"/>
    <property type="match status" value="1"/>
</dbReference>
<dbReference type="InterPro" id="IPR036179">
    <property type="entry name" value="Ig-like_dom_sf"/>
</dbReference>
<keyword evidence="5" id="KW-1015">Disulfide bond</keyword>
<evidence type="ECO:0000259" key="6">
    <source>
        <dbReference type="PROSITE" id="PS50835"/>
    </source>
</evidence>
<comment type="subcellular location">
    <subcellularLocation>
        <location evidence="1">Membrane</location>
        <topology evidence="1">Single-pass membrane protein</topology>
    </subcellularLocation>
</comment>
<feature type="non-terminal residue" evidence="7">
    <location>
        <position position="386"/>
    </location>
</feature>
<evidence type="ECO:0000313" key="8">
    <source>
        <dbReference type="Proteomes" id="UP000837857"/>
    </source>
</evidence>
<keyword evidence="4" id="KW-0472">Membrane</keyword>
<evidence type="ECO:0000256" key="4">
    <source>
        <dbReference type="ARBA" id="ARBA00023136"/>
    </source>
</evidence>
<dbReference type="InterPro" id="IPR013162">
    <property type="entry name" value="CD80_C2-set"/>
</dbReference>
<dbReference type="Proteomes" id="UP000837857">
    <property type="component" value="Chromosome 28"/>
</dbReference>
<reference evidence="7" key="1">
    <citation type="submission" date="2022-03" db="EMBL/GenBank/DDBJ databases">
        <authorList>
            <person name="Martin H S."/>
        </authorList>
    </citation>
    <scope>NUCLEOTIDE SEQUENCE</scope>
</reference>
<dbReference type="Pfam" id="PF08205">
    <property type="entry name" value="C2-set_2"/>
    <property type="match status" value="1"/>
</dbReference>
<keyword evidence="2" id="KW-0812">Transmembrane</keyword>
<organism evidence="7 8">
    <name type="scientific">Iphiclides podalirius</name>
    <name type="common">scarce swallowtail</name>
    <dbReference type="NCBI Taxonomy" id="110791"/>
    <lineage>
        <taxon>Eukaryota</taxon>
        <taxon>Metazoa</taxon>
        <taxon>Ecdysozoa</taxon>
        <taxon>Arthropoda</taxon>
        <taxon>Hexapoda</taxon>
        <taxon>Insecta</taxon>
        <taxon>Pterygota</taxon>
        <taxon>Neoptera</taxon>
        <taxon>Endopterygota</taxon>
        <taxon>Lepidoptera</taxon>
        <taxon>Glossata</taxon>
        <taxon>Ditrysia</taxon>
        <taxon>Papilionoidea</taxon>
        <taxon>Papilionidae</taxon>
        <taxon>Papilioninae</taxon>
        <taxon>Iphiclides</taxon>
    </lineage>
</organism>
<feature type="domain" description="Ig-like" evidence="6">
    <location>
        <begin position="12"/>
        <end position="123"/>
    </location>
</feature>
<protein>
    <recommendedName>
        <fullName evidence="6">Ig-like domain-containing protein</fullName>
    </recommendedName>
</protein>
<accession>A0ABN8IQ33</accession>
<evidence type="ECO:0000256" key="3">
    <source>
        <dbReference type="ARBA" id="ARBA00022989"/>
    </source>
</evidence>
<dbReference type="InterPro" id="IPR003598">
    <property type="entry name" value="Ig_sub2"/>
</dbReference>
<evidence type="ECO:0000313" key="7">
    <source>
        <dbReference type="EMBL" id="CAH2061673.1"/>
    </source>
</evidence>
<dbReference type="Pfam" id="PF13927">
    <property type="entry name" value="Ig_3"/>
    <property type="match status" value="1"/>
</dbReference>
<dbReference type="SMART" id="SM00409">
    <property type="entry name" value="IG"/>
    <property type="match status" value="3"/>
</dbReference>
<keyword evidence="8" id="KW-1185">Reference proteome</keyword>
<dbReference type="EMBL" id="OW152840">
    <property type="protein sequence ID" value="CAH2061673.1"/>
    <property type="molecule type" value="Genomic_DNA"/>
</dbReference>
<dbReference type="InterPro" id="IPR007110">
    <property type="entry name" value="Ig-like_dom"/>
</dbReference>
<feature type="domain" description="Ig-like" evidence="6">
    <location>
        <begin position="131"/>
        <end position="227"/>
    </location>
</feature>
<evidence type="ECO:0000256" key="5">
    <source>
        <dbReference type="ARBA" id="ARBA00023157"/>
    </source>
</evidence>
<name>A0ABN8IQ33_9NEOP</name>
<dbReference type="InterPro" id="IPR013106">
    <property type="entry name" value="Ig_V-set"/>
</dbReference>
<dbReference type="PANTHER" id="PTHR23278:SF32">
    <property type="entry name" value="NEUROMUSCULIN, ISOFORM E"/>
    <property type="match status" value="1"/>
</dbReference>
<sequence length="386" mass="43322">MDWYGNVWIFAPVDAYVEIDHASALVGNTARLRCRIDGKSCGEMHSIKWYKADSRVYVYSASKDAAINRPEGDMMDRMSISHEVNATYAELVITNVQPDDEGIYRCEITYLQVGEDCNTVQVTDFHTYVKPKSVEMRTSDGRVLEDDTVFGPLLERSRVSVSCVVSGGKPQPSVAWYFKGEAVQDALTETPEKSTVQQVLSMIVTRSELRGELKCVVSSAALEEPIVKRVELDVKVPPNKISISGIEEHAIQGTLITLMCEVSGARPAARIDWYNGTQKLDDTGIQNVIEMSDSTFVTNSNLTFEATRFENGRNFRCVATNDVMTEAKEQPLYATRELEVWYPPLVHLRPKNINVVEGSKIHLECDYESNPSSLKRSYLVPERPET</sequence>
<dbReference type="SUPFAM" id="SSF48726">
    <property type="entry name" value="Immunoglobulin"/>
    <property type="match status" value="3"/>
</dbReference>
<dbReference type="PANTHER" id="PTHR23278">
    <property type="entry name" value="SIDESTEP PROTEIN"/>
    <property type="match status" value="1"/>
</dbReference>
<proteinExistence type="predicted"/>